<feature type="region of interest" description="Disordered" evidence="1">
    <location>
        <begin position="1"/>
        <end position="79"/>
    </location>
</feature>
<evidence type="ECO:0000313" key="2">
    <source>
        <dbReference type="EMBL" id="EMD33558.1"/>
    </source>
</evidence>
<dbReference type="AlphaFoldDB" id="M2Q9L8"/>
<sequence>MATPIGPGEPNHSSDGHSLPPSGACTHMPPQWNSLSALSRRNRPPKPCACTRTPEAAGLHQKSTTYTPYRRQKTRRRDDPSLTCVAVYHRCGPHPSAPGLRVPTRRRHLHIWLRSPSPICLN</sequence>
<gene>
    <name evidence="2" type="ORF">CERSUDRAFT_117677</name>
</gene>
<reference evidence="2 3" key="1">
    <citation type="journal article" date="2012" name="Proc. Natl. Acad. Sci. U.S.A.">
        <title>Comparative genomics of Ceriporiopsis subvermispora and Phanerochaete chrysosporium provide insight into selective ligninolysis.</title>
        <authorList>
            <person name="Fernandez-Fueyo E."/>
            <person name="Ruiz-Duenas F.J."/>
            <person name="Ferreira P."/>
            <person name="Floudas D."/>
            <person name="Hibbett D.S."/>
            <person name="Canessa P."/>
            <person name="Larrondo L.F."/>
            <person name="James T.Y."/>
            <person name="Seelenfreund D."/>
            <person name="Lobos S."/>
            <person name="Polanco R."/>
            <person name="Tello M."/>
            <person name="Honda Y."/>
            <person name="Watanabe T."/>
            <person name="Watanabe T."/>
            <person name="Ryu J.S."/>
            <person name="Kubicek C.P."/>
            <person name="Schmoll M."/>
            <person name="Gaskell J."/>
            <person name="Hammel K.E."/>
            <person name="St John F.J."/>
            <person name="Vanden Wymelenberg A."/>
            <person name="Sabat G."/>
            <person name="Splinter BonDurant S."/>
            <person name="Syed K."/>
            <person name="Yadav J.S."/>
            <person name="Doddapaneni H."/>
            <person name="Subramanian V."/>
            <person name="Lavin J.L."/>
            <person name="Oguiza J.A."/>
            <person name="Perez G."/>
            <person name="Pisabarro A.G."/>
            <person name="Ramirez L."/>
            <person name="Santoyo F."/>
            <person name="Master E."/>
            <person name="Coutinho P.M."/>
            <person name="Henrissat B."/>
            <person name="Lombard V."/>
            <person name="Magnuson J.K."/>
            <person name="Kuees U."/>
            <person name="Hori C."/>
            <person name="Igarashi K."/>
            <person name="Samejima M."/>
            <person name="Held B.W."/>
            <person name="Barry K.W."/>
            <person name="LaButti K.M."/>
            <person name="Lapidus A."/>
            <person name="Lindquist E.A."/>
            <person name="Lucas S.M."/>
            <person name="Riley R."/>
            <person name="Salamov A.A."/>
            <person name="Hoffmeister D."/>
            <person name="Schwenk D."/>
            <person name="Hadar Y."/>
            <person name="Yarden O."/>
            <person name="de Vries R.P."/>
            <person name="Wiebenga A."/>
            <person name="Stenlid J."/>
            <person name="Eastwood D."/>
            <person name="Grigoriev I.V."/>
            <person name="Berka R.M."/>
            <person name="Blanchette R.A."/>
            <person name="Kersten P."/>
            <person name="Martinez A.T."/>
            <person name="Vicuna R."/>
            <person name="Cullen D."/>
        </authorList>
    </citation>
    <scope>NUCLEOTIDE SEQUENCE [LARGE SCALE GENOMIC DNA]</scope>
    <source>
        <strain evidence="2 3">B</strain>
    </source>
</reference>
<proteinExistence type="predicted"/>
<evidence type="ECO:0000256" key="1">
    <source>
        <dbReference type="SAM" id="MobiDB-lite"/>
    </source>
</evidence>
<dbReference type="EMBL" id="KB445805">
    <property type="protein sequence ID" value="EMD33558.1"/>
    <property type="molecule type" value="Genomic_DNA"/>
</dbReference>
<protein>
    <submittedName>
        <fullName evidence="2">Uncharacterized protein</fullName>
    </submittedName>
</protein>
<keyword evidence="3" id="KW-1185">Reference proteome</keyword>
<organism evidence="2 3">
    <name type="scientific">Ceriporiopsis subvermispora (strain B)</name>
    <name type="common">White-rot fungus</name>
    <name type="synonym">Gelatoporia subvermispora</name>
    <dbReference type="NCBI Taxonomy" id="914234"/>
    <lineage>
        <taxon>Eukaryota</taxon>
        <taxon>Fungi</taxon>
        <taxon>Dikarya</taxon>
        <taxon>Basidiomycota</taxon>
        <taxon>Agaricomycotina</taxon>
        <taxon>Agaricomycetes</taxon>
        <taxon>Polyporales</taxon>
        <taxon>Gelatoporiaceae</taxon>
        <taxon>Gelatoporia</taxon>
    </lineage>
</organism>
<accession>M2Q9L8</accession>
<evidence type="ECO:0000313" key="3">
    <source>
        <dbReference type="Proteomes" id="UP000016930"/>
    </source>
</evidence>
<dbReference type="HOGENOM" id="CLU_2026443_0_0_1"/>
<dbReference type="Proteomes" id="UP000016930">
    <property type="component" value="Unassembled WGS sequence"/>
</dbReference>
<name>M2Q9L8_CERS8</name>